<proteinExistence type="predicted"/>
<reference evidence="2" key="1">
    <citation type="submission" date="2022-11" db="UniProtKB">
        <authorList>
            <consortium name="WormBaseParasite"/>
        </authorList>
    </citation>
    <scope>IDENTIFICATION</scope>
</reference>
<organism evidence="1 2">
    <name type="scientific">Romanomermis culicivorax</name>
    <name type="common">Nematode worm</name>
    <dbReference type="NCBI Taxonomy" id="13658"/>
    <lineage>
        <taxon>Eukaryota</taxon>
        <taxon>Metazoa</taxon>
        <taxon>Ecdysozoa</taxon>
        <taxon>Nematoda</taxon>
        <taxon>Enoplea</taxon>
        <taxon>Dorylaimia</taxon>
        <taxon>Mermithida</taxon>
        <taxon>Mermithoidea</taxon>
        <taxon>Mermithidae</taxon>
        <taxon>Romanomermis</taxon>
    </lineage>
</organism>
<sequence>MEQNGWQRHACDVVILLHSDAVVQSRVSRLSEHLGAKVPILTFETKQKPARFNPEMPNQKSNAQQSSLTLSDKIRRLQQQMVRLMAHIAKLRAKQQSPSPPNLRPPAQLLAQVQCASNTRQGHIS</sequence>
<name>A0A915JBN2_ROMCU</name>
<dbReference type="Proteomes" id="UP000887565">
    <property type="component" value="Unplaced"/>
</dbReference>
<keyword evidence="1" id="KW-1185">Reference proteome</keyword>
<evidence type="ECO:0000313" key="2">
    <source>
        <dbReference type="WBParaSite" id="nRc.2.0.1.t23889-RA"/>
    </source>
</evidence>
<accession>A0A915JBN2</accession>
<evidence type="ECO:0000313" key="1">
    <source>
        <dbReference type="Proteomes" id="UP000887565"/>
    </source>
</evidence>
<dbReference type="AlphaFoldDB" id="A0A915JBN2"/>
<dbReference type="WBParaSite" id="nRc.2.0.1.t23889-RA">
    <property type="protein sequence ID" value="nRc.2.0.1.t23889-RA"/>
    <property type="gene ID" value="nRc.2.0.1.g23889"/>
</dbReference>
<protein>
    <submittedName>
        <fullName evidence="2">Uncharacterized protein</fullName>
    </submittedName>
</protein>